<dbReference type="InterPro" id="IPR011604">
    <property type="entry name" value="PDDEXK-like_dom_sf"/>
</dbReference>
<evidence type="ECO:0000256" key="1">
    <source>
        <dbReference type="PROSITE-ProRule" id="PRU00325"/>
    </source>
</evidence>
<evidence type="ECO:0000259" key="2">
    <source>
        <dbReference type="PROSITE" id="PS50966"/>
    </source>
</evidence>
<gene>
    <name evidence="3" type="ORF">MAR_018077</name>
</gene>
<dbReference type="Gene3D" id="3.90.320.10">
    <property type="match status" value="1"/>
</dbReference>
<keyword evidence="1" id="KW-0863">Zinc-finger</keyword>
<evidence type="ECO:0000313" key="3">
    <source>
        <dbReference type="EMBL" id="WAR08119.1"/>
    </source>
</evidence>
<dbReference type="Proteomes" id="UP001164746">
    <property type="component" value="Chromosome 6"/>
</dbReference>
<evidence type="ECO:0000313" key="4">
    <source>
        <dbReference type="Proteomes" id="UP001164746"/>
    </source>
</evidence>
<sequence>MALSILYWSRYVDGHVKLTRKSEAAVESGRVLRFSIDELRVIQANVQASMRDTSYSVQIFLEQENNCAVQSTRCQCPMAEYKCHHVAAVLLFGYKRASKTDIKCSWLKHPKSAPPKTTVTMTDLYPPRQQEYSFTLDSEPKRPQLPLPLIEDVLVSPGYLSSQDPRTYFRRSLVLSQENITQIAFMTTGQRENSLWAAARKLRFTASNFGQIIAASKHNRLCASLKKRLLSAYNLQKRAPIQSGGVTLVQTGIWLHESGILGASPDGFVQEDYCGRVHLQDKEQPVMSPDIIEVKCPFSAKDMTITEACHSNRDFYL</sequence>
<organism evidence="3 4">
    <name type="scientific">Mya arenaria</name>
    <name type="common">Soft-shell clam</name>
    <dbReference type="NCBI Taxonomy" id="6604"/>
    <lineage>
        <taxon>Eukaryota</taxon>
        <taxon>Metazoa</taxon>
        <taxon>Spiralia</taxon>
        <taxon>Lophotrochozoa</taxon>
        <taxon>Mollusca</taxon>
        <taxon>Bivalvia</taxon>
        <taxon>Autobranchia</taxon>
        <taxon>Heteroconchia</taxon>
        <taxon>Euheterodonta</taxon>
        <taxon>Imparidentia</taxon>
        <taxon>Neoheterodontei</taxon>
        <taxon>Myida</taxon>
        <taxon>Myoidea</taxon>
        <taxon>Myidae</taxon>
        <taxon>Mya</taxon>
    </lineage>
</organism>
<dbReference type="PROSITE" id="PS50007">
    <property type="entry name" value="PIPLC_X_DOMAIN"/>
    <property type="match status" value="1"/>
</dbReference>
<keyword evidence="1" id="KW-0862">Zinc</keyword>
<dbReference type="InterPro" id="IPR007527">
    <property type="entry name" value="Znf_SWIM"/>
</dbReference>
<name>A0ABY7EI94_MYAAR</name>
<dbReference type="SUPFAM" id="SSF52980">
    <property type="entry name" value="Restriction endonuclease-like"/>
    <property type="match status" value="1"/>
</dbReference>
<dbReference type="InterPro" id="IPR051703">
    <property type="entry name" value="NF-kappa-B_Signaling_Reg"/>
</dbReference>
<feature type="domain" description="SWIM-type" evidence="2">
    <location>
        <begin position="55"/>
        <end position="94"/>
    </location>
</feature>
<reference evidence="3" key="1">
    <citation type="submission" date="2022-11" db="EMBL/GenBank/DDBJ databases">
        <title>Centuries of genome instability and evolution in soft-shell clam transmissible cancer (bioRxiv).</title>
        <authorList>
            <person name="Hart S.F.M."/>
            <person name="Yonemitsu M.A."/>
            <person name="Giersch R.M."/>
            <person name="Beal B.F."/>
            <person name="Arriagada G."/>
            <person name="Davis B.W."/>
            <person name="Ostrander E.A."/>
            <person name="Goff S.P."/>
            <person name="Metzger M.J."/>
        </authorList>
    </citation>
    <scope>NUCLEOTIDE SEQUENCE</scope>
    <source>
        <strain evidence="3">MELC-2E11</strain>
        <tissue evidence="3">Siphon/mantle</tissue>
    </source>
</reference>
<dbReference type="PROSITE" id="PS50966">
    <property type="entry name" value="ZF_SWIM"/>
    <property type="match status" value="1"/>
</dbReference>
<keyword evidence="1" id="KW-0479">Metal-binding</keyword>
<protein>
    <recommendedName>
        <fullName evidence="2">SWIM-type domain-containing protein</fullName>
    </recommendedName>
</protein>
<feature type="non-terminal residue" evidence="3">
    <location>
        <position position="317"/>
    </location>
</feature>
<proteinExistence type="predicted"/>
<keyword evidence="4" id="KW-1185">Reference proteome</keyword>
<accession>A0ABY7EI94</accession>
<dbReference type="PANTHER" id="PTHR46609">
    <property type="entry name" value="EXONUCLEASE, PHAGE-TYPE/RECB, C-TERMINAL DOMAIN-CONTAINING PROTEIN"/>
    <property type="match status" value="1"/>
</dbReference>
<dbReference type="EMBL" id="CP111017">
    <property type="protein sequence ID" value="WAR08119.1"/>
    <property type="molecule type" value="Genomic_DNA"/>
</dbReference>
<dbReference type="InterPro" id="IPR011335">
    <property type="entry name" value="Restrct_endonuc-II-like"/>
</dbReference>
<dbReference type="PANTHER" id="PTHR46609:SF8">
    <property type="entry name" value="YQAJ VIRAL RECOMBINASE DOMAIN-CONTAINING PROTEIN"/>
    <property type="match status" value="1"/>
</dbReference>